<protein>
    <submittedName>
        <fullName evidence="2">UPF0716 protein FxsA</fullName>
    </submittedName>
</protein>
<evidence type="ECO:0000313" key="2">
    <source>
        <dbReference type="EMBL" id="MBM7591670.1"/>
    </source>
</evidence>
<dbReference type="PANTHER" id="PTHR35335:SF1">
    <property type="entry name" value="UPF0716 PROTEIN FXSA"/>
    <property type="match status" value="1"/>
</dbReference>
<gene>
    <name evidence="2" type="ORF">JOD01_003321</name>
</gene>
<organism evidence="2 3">
    <name type="scientific">Brevibacillus fulvus</name>
    <dbReference type="NCBI Taxonomy" id="1125967"/>
    <lineage>
        <taxon>Bacteria</taxon>
        <taxon>Bacillati</taxon>
        <taxon>Bacillota</taxon>
        <taxon>Bacilli</taxon>
        <taxon>Bacillales</taxon>
        <taxon>Paenibacillaceae</taxon>
        <taxon>Brevibacillus</taxon>
    </lineage>
</organism>
<sequence length="132" mass="14646">MLFRILVTLFIVLPLIEIAGLFFIGSKIGGWTTVGLVLLTGILGAWLAKREGLQVLRLVQLQLSRGQMPTDALIDGLLVLIGGILLLAPGFITDLLGIVLLIPYTRGIIRYLLKKWLLMMISSGRIHLIFRR</sequence>
<dbReference type="RefSeq" id="WP_204519369.1">
    <property type="nucleotide sequence ID" value="NZ_BAABIN010000012.1"/>
</dbReference>
<dbReference type="PANTHER" id="PTHR35335">
    <property type="entry name" value="UPF0716 PROTEIN FXSA"/>
    <property type="match status" value="1"/>
</dbReference>
<dbReference type="EMBL" id="JAFBEB010000014">
    <property type="protein sequence ID" value="MBM7591670.1"/>
    <property type="molecule type" value="Genomic_DNA"/>
</dbReference>
<keyword evidence="3" id="KW-1185">Reference proteome</keyword>
<dbReference type="NCBIfam" id="NF008528">
    <property type="entry name" value="PRK11463.1-2"/>
    <property type="match status" value="1"/>
</dbReference>
<feature type="transmembrane region" description="Helical" evidence="1">
    <location>
        <begin position="5"/>
        <end position="24"/>
    </location>
</feature>
<keyword evidence="1" id="KW-0472">Membrane</keyword>
<evidence type="ECO:0000313" key="3">
    <source>
        <dbReference type="Proteomes" id="UP000717624"/>
    </source>
</evidence>
<feature type="transmembrane region" description="Helical" evidence="1">
    <location>
        <begin position="69"/>
        <end position="89"/>
    </location>
</feature>
<reference evidence="2" key="1">
    <citation type="submission" date="2021-01" db="EMBL/GenBank/DDBJ databases">
        <title>Genomic Encyclopedia of Type Strains, Phase IV (KMG-IV): sequencing the most valuable type-strain genomes for metagenomic binning, comparative biology and taxonomic classification.</title>
        <authorList>
            <person name="Goeker M."/>
        </authorList>
    </citation>
    <scope>NUCLEOTIDE SEQUENCE</scope>
    <source>
        <strain evidence="2">DSM 25523</strain>
    </source>
</reference>
<proteinExistence type="predicted"/>
<keyword evidence="1" id="KW-1133">Transmembrane helix</keyword>
<evidence type="ECO:0000256" key="1">
    <source>
        <dbReference type="SAM" id="Phobius"/>
    </source>
</evidence>
<dbReference type="GO" id="GO:0016020">
    <property type="term" value="C:membrane"/>
    <property type="evidence" value="ECO:0007669"/>
    <property type="project" value="InterPro"/>
</dbReference>
<comment type="caution">
    <text evidence="2">The sequence shown here is derived from an EMBL/GenBank/DDBJ whole genome shotgun (WGS) entry which is preliminary data.</text>
</comment>
<dbReference type="Pfam" id="PF04186">
    <property type="entry name" value="FxsA"/>
    <property type="match status" value="1"/>
</dbReference>
<keyword evidence="1" id="KW-0812">Transmembrane</keyword>
<accession>A0A938Y5K8</accession>
<dbReference type="Proteomes" id="UP000717624">
    <property type="component" value="Unassembled WGS sequence"/>
</dbReference>
<feature type="transmembrane region" description="Helical" evidence="1">
    <location>
        <begin position="30"/>
        <end position="48"/>
    </location>
</feature>
<dbReference type="InterPro" id="IPR007313">
    <property type="entry name" value="FxsA"/>
</dbReference>
<dbReference type="AlphaFoldDB" id="A0A938Y5K8"/>
<name>A0A938Y5K8_9BACL</name>